<sequence>MYEENIYIKNSEYEFDNNLKQLASYLNIPVSIVRPYKEDLTLYQYKKGQVIYHSTDQIKFVYFLVNGCILHESSNITGDNYLRLSKDENIFPMNFIFNETPAPYEICTALTDCKILTLPKDLLEYLCRKHNEIFESLFKKLNETIQFQVEYIMALRANSAKERIERILQILCLSIGDDNGEFYELKQIMTVQLISNLSGLNRKTTGEIIRELKTENIIYQDKRNWIIKK</sequence>
<dbReference type="SUPFAM" id="SSF46785">
    <property type="entry name" value="Winged helix' DNA-binding domain"/>
    <property type="match status" value="1"/>
</dbReference>
<dbReference type="PATRIC" id="fig|176280.10.peg.98"/>
<dbReference type="Gene3D" id="2.60.120.10">
    <property type="entry name" value="Jelly Rolls"/>
    <property type="match status" value="1"/>
</dbReference>
<keyword evidence="2" id="KW-0010">Activator</keyword>
<evidence type="ECO:0000313" key="4">
    <source>
        <dbReference type="EMBL" id="AAO03701.1"/>
    </source>
</evidence>
<dbReference type="RefSeq" id="WP_002485352.1">
    <property type="nucleotide sequence ID" value="NC_004461.1"/>
</dbReference>
<dbReference type="Pfam" id="PF00027">
    <property type="entry name" value="cNMP_binding"/>
    <property type="match status" value="1"/>
</dbReference>
<dbReference type="SUPFAM" id="SSF51206">
    <property type="entry name" value="cAMP-binding domain-like"/>
    <property type="match status" value="1"/>
</dbReference>
<dbReference type="eggNOG" id="COG0664">
    <property type="taxonomic scope" value="Bacteria"/>
</dbReference>
<dbReference type="OrthoDB" id="2397993at2"/>
<dbReference type="InterPro" id="IPR014710">
    <property type="entry name" value="RmlC-like_jellyroll"/>
</dbReference>
<dbReference type="Proteomes" id="UP000001411">
    <property type="component" value="Chromosome"/>
</dbReference>
<accession>A0A0H2VE39</accession>
<organism evidence="4 5">
    <name type="scientific">Staphylococcus epidermidis (strain ATCC 12228 / FDA PCI 1200)</name>
    <dbReference type="NCBI Taxonomy" id="176280"/>
    <lineage>
        <taxon>Bacteria</taxon>
        <taxon>Bacillati</taxon>
        <taxon>Bacillota</taxon>
        <taxon>Bacilli</taxon>
        <taxon>Bacillales</taxon>
        <taxon>Staphylococcaceae</taxon>
        <taxon>Staphylococcus</taxon>
    </lineage>
</organism>
<reference evidence="4 5" key="1">
    <citation type="journal article" date="2003" name="Mol. Microbiol.">
        <title>Genome-based analysis of virulence genes in a non-biofilm-forming Staphylococcus epidermidis strain (ATCC 12228).</title>
        <authorList>
            <person name="Zhang Y.Q."/>
            <person name="Ren S.X."/>
            <person name="Li H.L."/>
            <person name="Wang Y.X."/>
            <person name="Fu G."/>
            <person name="Yang J."/>
            <person name="Qin Z.Q."/>
            <person name="Miao Y.G."/>
            <person name="Wang W.Y."/>
            <person name="Chen R.S."/>
            <person name="Shen Y."/>
            <person name="Chen Z."/>
            <person name="Yuan Z.H."/>
            <person name="Zhao G.P."/>
            <person name="Qu D."/>
            <person name="Danchin A."/>
            <person name="Wen Y.M."/>
        </authorList>
    </citation>
    <scope>NUCLEOTIDE SEQUENCE [LARGE SCALE GENOMIC DNA]</scope>
    <source>
        <strain evidence="5">ATCC 12228 / FDA PCI 1200</strain>
    </source>
</reference>
<feature type="domain" description="Cyclic nucleotide-binding" evidence="3">
    <location>
        <begin position="44"/>
        <end position="130"/>
    </location>
</feature>
<name>A0A0H2VE39_STAES</name>
<evidence type="ECO:0000256" key="1">
    <source>
        <dbReference type="ARBA" id="ARBA00020091"/>
    </source>
</evidence>
<dbReference type="HOGENOM" id="CLU_1160528_0_0_9"/>
<dbReference type="InterPro" id="IPR000595">
    <property type="entry name" value="cNMP-bd_dom"/>
</dbReference>
<dbReference type="AlphaFoldDB" id="A0A0H2VE39"/>
<dbReference type="InterPro" id="IPR018490">
    <property type="entry name" value="cNMP-bd_dom_sf"/>
</dbReference>
<proteinExistence type="predicted"/>
<evidence type="ECO:0000259" key="3">
    <source>
        <dbReference type="Pfam" id="PF00027"/>
    </source>
</evidence>
<evidence type="ECO:0000313" key="5">
    <source>
        <dbReference type="Proteomes" id="UP000001411"/>
    </source>
</evidence>
<dbReference type="KEGG" id="sep:SE_0104"/>
<protein>
    <recommendedName>
        <fullName evidence="1">HTH-type transcriptional regulator ArcR</fullName>
    </recommendedName>
</protein>
<gene>
    <name evidence="4" type="ordered locus">SE_0104</name>
</gene>
<dbReference type="InterPro" id="IPR036388">
    <property type="entry name" value="WH-like_DNA-bd_sf"/>
</dbReference>
<dbReference type="CDD" id="cd00038">
    <property type="entry name" value="CAP_ED"/>
    <property type="match status" value="1"/>
</dbReference>
<dbReference type="InterPro" id="IPR036390">
    <property type="entry name" value="WH_DNA-bd_sf"/>
</dbReference>
<evidence type="ECO:0000256" key="2">
    <source>
        <dbReference type="ARBA" id="ARBA00023159"/>
    </source>
</evidence>
<dbReference type="Gene3D" id="1.10.10.10">
    <property type="entry name" value="Winged helix-like DNA-binding domain superfamily/Winged helix DNA-binding domain"/>
    <property type="match status" value="1"/>
</dbReference>
<dbReference type="EMBL" id="AE015929">
    <property type="protein sequence ID" value="AAO03701.1"/>
    <property type="molecule type" value="Genomic_DNA"/>
</dbReference>